<evidence type="ECO:0000256" key="4">
    <source>
        <dbReference type="SAM" id="SignalP"/>
    </source>
</evidence>
<evidence type="ECO:0000256" key="3">
    <source>
        <dbReference type="SAM" id="Phobius"/>
    </source>
</evidence>
<dbReference type="PROSITE" id="PS01180">
    <property type="entry name" value="CUB"/>
    <property type="match status" value="1"/>
</dbReference>
<keyword evidence="1" id="KW-1015">Disulfide bond</keyword>
<evidence type="ECO:0000313" key="7">
    <source>
        <dbReference type="Proteomes" id="UP001176961"/>
    </source>
</evidence>
<sequence length="712" mass="81598">MAIYAVFVYVLIFQIYASSAAFDDYGGVFYVANTMITLVVCQYVDRDFRRDDESETRRSSTCDCPRLTYGIEYEHAEIKKPAMNNCEYQHCVFEIQPADNSSLALTVESVLLSLRDTVRIYQYFTVNGSEIELLHCAELKTMHENYVFTATTGIGFRIHSHSYRRYYSTTAFTISFDRVGPEVQTCPYPYLVASPNFQEVPSFDRPGHMCCPFRLVSSVPGRKLYFIFNQLKSVVFDQKGESEVFFKRISLSGSRLVSATDTVDFLLTRSVSFQPKFNISYKEFIEDPCHCDRSDVIVGNTPVFVTSPGFPDLYCSNFRCRKKFLHNTTLHDNMSPTFVVTIHYMNTDKQDYLDFFIDGILLERLNGTYDDSKIVLTGDAMETEFVTDRLVTRHGFNMSVESVWMPQECTCPHKGTKVMQTQGNIQMDIPPHCRLMYCKWDVPNSYYASQFTSTFNFTSEFDTLTVVTGTDVRRFSTITGKQLKRHWKRVERTDTVILFQRMLPENYTLDSIASFSVKWMGTDDCSCDELEPQIHQAVVGEWKELTSPGYPIPYCSDLVCVDRIVAPAGHHVVLNITEFYTEPYNDVLALFDGENTTGKHIDVFHGKRSFPYLIRNENQTLSLVFKTDHDVSFDGFRMLFSAEPNDDYSPQLKTQIHASTIAIFVLVLLLIAASAVALYRRVPNRFDNPLYVPSVSYSDDASDTATERTFFG</sequence>
<organism evidence="6 7">
    <name type="scientific">Cylicocyclus nassatus</name>
    <name type="common">Nematode worm</name>
    <dbReference type="NCBI Taxonomy" id="53992"/>
    <lineage>
        <taxon>Eukaryota</taxon>
        <taxon>Metazoa</taxon>
        <taxon>Ecdysozoa</taxon>
        <taxon>Nematoda</taxon>
        <taxon>Chromadorea</taxon>
        <taxon>Rhabditida</taxon>
        <taxon>Rhabditina</taxon>
        <taxon>Rhabditomorpha</taxon>
        <taxon>Strongyloidea</taxon>
        <taxon>Strongylidae</taxon>
        <taxon>Cylicocyclus</taxon>
    </lineage>
</organism>
<dbReference type="SMART" id="SM00042">
    <property type="entry name" value="CUB"/>
    <property type="match status" value="2"/>
</dbReference>
<accession>A0AA36GX86</accession>
<dbReference type="PANTHER" id="PTHR39385">
    <property type="entry name" value="PROTEIN CBG20422"/>
    <property type="match status" value="1"/>
</dbReference>
<reference evidence="6" key="1">
    <citation type="submission" date="2023-07" db="EMBL/GenBank/DDBJ databases">
        <authorList>
            <consortium name="CYATHOMIX"/>
        </authorList>
    </citation>
    <scope>NUCLEOTIDE SEQUENCE</scope>
    <source>
        <strain evidence="6">N/A</strain>
    </source>
</reference>
<evidence type="ECO:0000256" key="1">
    <source>
        <dbReference type="ARBA" id="ARBA00023157"/>
    </source>
</evidence>
<name>A0AA36GX86_CYLNA</name>
<evidence type="ECO:0000259" key="5">
    <source>
        <dbReference type="PROSITE" id="PS01180"/>
    </source>
</evidence>
<comment type="caution">
    <text evidence="2">Lacks conserved residue(s) required for the propagation of feature annotation.</text>
</comment>
<keyword evidence="3" id="KW-0812">Transmembrane</keyword>
<keyword evidence="7" id="KW-1185">Reference proteome</keyword>
<dbReference type="InterPro" id="IPR035914">
    <property type="entry name" value="Sperma_CUB_dom_sf"/>
</dbReference>
<keyword evidence="3" id="KW-0472">Membrane</keyword>
<dbReference type="Gene3D" id="2.60.120.290">
    <property type="entry name" value="Spermadhesin, CUB domain"/>
    <property type="match status" value="2"/>
</dbReference>
<dbReference type="CDD" id="cd00041">
    <property type="entry name" value="CUB"/>
    <property type="match status" value="1"/>
</dbReference>
<feature type="chain" id="PRO_5041221257" description="CUB domain-containing protein" evidence="4">
    <location>
        <begin position="22"/>
        <end position="712"/>
    </location>
</feature>
<dbReference type="SUPFAM" id="SSF49854">
    <property type="entry name" value="Spermadhesin, CUB domain"/>
    <property type="match status" value="2"/>
</dbReference>
<dbReference type="AlphaFoldDB" id="A0AA36GX86"/>
<feature type="domain" description="CUB" evidence="5">
    <location>
        <begin position="525"/>
        <end position="643"/>
    </location>
</feature>
<dbReference type="EMBL" id="CATQJL010000223">
    <property type="protein sequence ID" value="CAJ0599998.1"/>
    <property type="molecule type" value="Genomic_DNA"/>
</dbReference>
<evidence type="ECO:0000256" key="2">
    <source>
        <dbReference type="PROSITE-ProRule" id="PRU00059"/>
    </source>
</evidence>
<evidence type="ECO:0000313" key="6">
    <source>
        <dbReference type="EMBL" id="CAJ0599998.1"/>
    </source>
</evidence>
<dbReference type="PANTHER" id="PTHR39385:SF2">
    <property type="entry name" value="SLIT-LIKE 3 PROTEIN"/>
    <property type="match status" value="1"/>
</dbReference>
<feature type="signal peptide" evidence="4">
    <location>
        <begin position="1"/>
        <end position="21"/>
    </location>
</feature>
<dbReference type="Pfam" id="PF00431">
    <property type="entry name" value="CUB"/>
    <property type="match status" value="1"/>
</dbReference>
<dbReference type="InterPro" id="IPR000859">
    <property type="entry name" value="CUB_dom"/>
</dbReference>
<keyword evidence="3" id="KW-1133">Transmembrane helix</keyword>
<comment type="caution">
    <text evidence="6">The sequence shown here is derived from an EMBL/GenBank/DDBJ whole genome shotgun (WGS) entry which is preliminary data.</text>
</comment>
<feature type="transmembrane region" description="Helical" evidence="3">
    <location>
        <begin position="656"/>
        <end position="679"/>
    </location>
</feature>
<protein>
    <recommendedName>
        <fullName evidence="5">CUB domain-containing protein</fullName>
    </recommendedName>
</protein>
<proteinExistence type="predicted"/>
<keyword evidence="4" id="KW-0732">Signal</keyword>
<gene>
    <name evidence="6" type="ORF">CYNAS_LOCUS11981</name>
</gene>
<dbReference type="Proteomes" id="UP001176961">
    <property type="component" value="Unassembled WGS sequence"/>
</dbReference>